<feature type="active site" description="O-(5'-phospho-DNA)-tyrosine intermediate" evidence="4">
    <location>
        <position position="176"/>
    </location>
</feature>
<protein>
    <submittedName>
        <fullName evidence="10">Disease resistance protein RGA1</fullName>
    </submittedName>
</protein>
<dbReference type="SUPFAM" id="SSF56726">
    <property type="entry name" value="DNA topoisomerase IV, alpha subunit"/>
    <property type="match status" value="1"/>
</dbReference>
<evidence type="ECO:0000256" key="5">
    <source>
        <dbReference type="SAM" id="MobiDB-lite"/>
    </source>
</evidence>
<evidence type="ECO:0000259" key="7">
    <source>
        <dbReference type="Pfam" id="PF23598"/>
    </source>
</evidence>
<name>A0A6P5TH65_PRUAV</name>
<reference evidence="10" key="1">
    <citation type="submission" date="2025-08" db="UniProtKB">
        <authorList>
            <consortium name="RefSeq"/>
        </authorList>
    </citation>
    <scope>IDENTIFICATION</scope>
</reference>
<evidence type="ECO:0000259" key="8">
    <source>
        <dbReference type="Pfam" id="PF25019"/>
    </source>
</evidence>
<dbReference type="FunFam" id="1.10.10.10:FF:000387">
    <property type="entry name" value="DNA topoisomerase 6 subunit A"/>
    <property type="match status" value="1"/>
</dbReference>
<organism evidence="9 10">
    <name type="scientific">Prunus avium</name>
    <name type="common">Cherry</name>
    <name type="synonym">Cerasus avium</name>
    <dbReference type="NCBI Taxonomy" id="42229"/>
    <lineage>
        <taxon>Eukaryota</taxon>
        <taxon>Viridiplantae</taxon>
        <taxon>Streptophyta</taxon>
        <taxon>Embryophyta</taxon>
        <taxon>Tracheophyta</taxon>
        <taxon>Spermatophyta</taxon>
        <taxon>Magnoliopsida</taxon>
        <taxon>eudicotyledons</taxon>
        <taxon>Gunneridae</taxon>
        <taxon>Pentapetalae</taxon>
        <taxon>rosids</taxon>
        <taxon>fabids</taxon>
        <taxon>Rosales</taxon>
        <taxon>Rosaceae</taxon>
        <taxon>Amygdaloideae</taxon>
        <taxon>Amygdaleae</taxon>
        <taxon>Prunus</taxon>
    </lineage>
</organism>
<dbReference type="GO" id="GO:0003918">
    <property type="term" value="F:DNA topoisomerase type II (double strand cut, ATP-hydrolyzing) activity"/>
    <property type="evidence" value="ECO:0007669"/>
    <property type="project" value="UniProtKB-UniRule"/>
</dbReference>
<keyword evidence="1" id="KW-0433">Leucine-rich repeat</keyword>
<evidence type="ECO:0000256" key="3">
    <source>
        <dbReference type="ARBA" id="ARBA00022821"/>
    </source>
</evidence>
<dbReference type="Pfam" id="PF23598">
    <property type="entry name" value="LRR_14"/>
    <property type="match status" value="1"/>
</dbReference>
<evidence type="ECO:0000256" key="4">
    <source>
        <dbReference type="PROSITE-ProRule" id="PRU01385"/>
    </source>
</evidence>
<keyword evidence="4" id="KW-0238">DNA-binding</keyword>
<evidence type="ECO:0000256" key="2">
    <source>
        <dbReference type="ARBA" id="ARBA00022737"/>
    </source>
</evidence>
<feature type="domain" description="Spo11/DNA topoisomerase VI subunit A N-terminal" evidence="6">
    <location>
        <begin position="147"/>
        <end position="196"/>
    </location>
</feature>
<dbReference type="InterPro" id="IPR056789">
    <property type="entry name" value="LRR_R13L1-DRL21"/>
</dbReference>
<dbReference type="KEGG" id="pavi:110767227"/>
<dbReference type="Proteomes" id="UP000515124">
    <property type="component" value="Unplaced"/>
</dbReference>
<dbReference type="PROSITE" id="PS52041">
    <property type="entry name" value="TOPO_IIB"/>
    <property type="match status" value="1"/>
</dbReference>
<accession>A0A6P5TH65</accession>
<dbReference type="InterPro" id="IPR036078">
    <property type="entry name" value="Spo11/TopoVI_A_sf"/>
</dbReference>
<comment type="catalytic activity">
    <reaction evidence="4">
        <text>ATP-dependent breakage, passage and rejoining of double-stranded DNA.</text>
        <dbReference type="EC" id="5.6.2.2"/>
    </reaction>
</comment>
<evidence type="ECO:0000313" key="9">
    <source>
        <dbReference type="Proteomes" id="UP000515124"/>
    </source>
</evidence>
<sequence length="682" mass="75659">MADNKKRQTPTTVADKKKRRRPDPNSDDDTYHPFKSLLKPDPLILQTLDNLRSATASSSSSSKTITLADLAVGSTCREVSDLDLPSVQSEIELQMLKVIKSILDGNGFAFEVPSRAAANQLYVPELDRIVLKDKTSLRPYANVSTVRKATVTARILQLIHQLCLKNIHVTKRDLFYTDVKLFQDQTQSDSVLDDVSFGMGRLSNLRSLSYFIVGKEKGRGIEELGGLKHLKGKISIYHLEHVRDIEEAKKAKLAEKTNIRKLKFEWGEGRSSAINNDRDVLEGLAPHSELGILKICNFSSDQFPSWMISGNLFSSLKKLSIDNAKNLIEWTGAAIFPRLEELFLRNCNQLKSAPTHFPCLQKLTIDSMDSGMPIANISTQLTTLTHLTIKEMEELASLPEGMLKKNKNLSYLEIRSCPDLTCIAADVFGCCASLESLSIYGCPNLRTLPDGLHTLLSLKELIIRYCDSLECIPVTQGHASLCKFPIFKCLELCILPEGLECCTSLRRLIIDKCSKITSISITHGLPSLCELQISNCDELSSLPSGLQHCTSLEHLSIFFCRNLEAIPITHGLPSLRQLEISYCDEFSSLPNGLQHCTSLEHLSITYCPNLEAIPSLDSLTQLRQLEIYNCDGLKGVPLTSAFAASLTLLKELKIGGFWKELNSFPAFQHGGSSKVVGKSCIP</sequence>
<dbReference type="GO" id="GO:0005524">
    <property type="term" value="F:ATP binding"/>
    <property type="evidence" value="ECO:0007669"/>
    <property type="project" value="InterPro"/>
</dbReference>
<keyword evidence="4" id="KW-0413">Isomerase</keyword>
<dbReference type="PANTHER" id="PTHR36766:SF70">
    <property type="entry name" value="DISEASE RESISTANCE PROTEIN RGA4"/>
    <property type="match status" value="1"/>
</dbReference>
<dbReference type="AlphaFoldDB" id="A0A6P5TH65"/>
<dbReference type="PANTHER" id="PTHR36766">
    <property type="entry name" value="PLANT BROAD-SPECTRUM MILDEW RESISTANCE PROTEIN RPW8"/>
    <property type="match status" value="1"/>
</dbReference>
<dbReference type="SMART" id="SM00367">
    <property type="entry name" value="LRR_CC"/>
    <property type="match status" value="4"/>
</dbReference>
<dbReference type="Gene3D" id="3.80.10.10">
    <property type="entry name" value="Ribonuclease Inhibitor"/>
    <property type="match status" value="3"/>
</dbReference>
<dbReference type="InterPro" id="IPR006553">
    <property type="entry name" value="Leu-rich_rpt_Cys-con_subtyp"/>
</dbReference>
<dbReference type="RefSeq" id="XP_021826395.1">
    <property type="nucleotide sequence ID" value="XM_021970703.1"/>
</dbReference>
<evidence type="ECO:0000256" key="1">
    <source>
        <dbReference type="ARBA" id="ARBA00022614"/>
    </source>
</evidence>
<keyword evidence="3" id="KW-0611">Plant defense</keyword>
<keyword evidence="2" id="KW-0677">Repeat</keyword>
<dbReference type="GeneID" id="110767227"/>
<evidence type="ECO:0000259" key="6">
    <source>
        <dbReference type="Pfam" id="PF04406"/>
    </source>
</evidence>
<dbReference type="InterPro" id="IPR032675">
    <property type="entry name" value="LRR_dom_sf"/>
</dbReference>
<dbReference type="GO" id="GO:0006952">
    <property type="term" value="P:defense response"/>
    <property type="evidence" value="ECO:0007669"/>
    <property type="project" value="UniProtKB-KW"/>
</dbReference>
<dbReference type="InterPro" id="IPR036388">
    <property type="entry name" value="WH-like_DNA-bd_sf"/>
</dbReference>
<keyword evidence="9" id="KW-1185">Reference proteome</keyword>
<dbReference type="Pfam" id="PF25019">
    <property type="entry name" value="LRR_R13L1-DRL21"/>
    <property type="match status" value="1"/>
</dbReference>
<dbReference type="SUPFAM" id="SSF52058">
    <property type="entry name" value="L domain-like"/>
    <property type="match status" value="2"/>
</dbReference>
<gene>
    <name evidence="10" type="primary">LOC110767227</name>
</gene>
<proteinExistence type="inferred from homology"/>
<dbReference type="Pfam" id="PF04406">
    <property type="entry name" value="TP6A_N"/>
    <property type="match status" value="1"/>
</dbReference>
<dbReference type="InterPro" id="IPR055414">
    <property type="entry name" value="LRR_R13L4/SHOC2-like"/>
</dbReference>
<comment type="similarity">
    <text evidence="4">Belongs to the TOP6A family.</text>
</comment>
<dbReference type="GO" id="GO:0006259">
    <property type="term" value="P:DNA metabolic process"/>
    <property type="evidence" value="ECO:0007669"/>
    <property type="project" value="InterPro"/>
</dbReference>
<feature type="region of interest" description="Disordered" evidence="5">
    <location>
        <begin position="1"/>
        <end position="35"/>
    </location>
</feature>
<feature type="domain" description="Disease resistance R13L4/SHOC-2-like LRR" evidence="7">
    <location>
        <begin position="498"/>
        <end position="653"/>
    </location>
</feature>
<dbReference type="GO" id="GO:0005694">
    <property type="term" value="C:chromosome"/>
    <property type="evidence" value="ECO:0007669"/>
    <property type="project" value="InterPro"/>
</dbReference>
<evidence type="ECO:0000313" key="10">
    <source>
        <dbReference type="RefSeq" id="XP_021826395.1"/>
    </source>
</evidence>
<keyword evidence="4" id="KW-0799">Topoisomerase</keyword>
<feature type="domain" description="R13L1/DRL21-like LRR repeat region" evidence="8">
    <location>
        <begin position="221"/>
        <end position="327"/>
    </location>
</feature>
<dbReference type="GO" id="GO:0003677">
    <property type="term" value="F:DNA binding"/>
    <property type="evidence" value="ECO:0007669"/>
    <property type="project" value="UniProtKB-UniRule"/>
</dbReference>
<dbReference type="InterPro" id="IPR013049">
    <property type="entry name" value="Spo11/TopoVI_A_N"/>
</dbReference>
<dbReference type="Gene3D" id="1.10.10.10">
    <property type="entry name" value="Winged helix-like DNA-binding domain superfamily/Winged helix DNA-binding domain"/>
    <property type="match status" value="1"/>
</dbReference>